<feature type="coiled-coil region" evidence="1">
    <location>
        <begin position="23"/>
        <end position="57"/>
    </location>
</feature>
<keyword evidence="1" id="KW-0175">Coiled coil</keyword>
<reference evidence="2" key="1">
    <citation type="submission" date="2020-10" db="EMBL/GenBank/DDBJ databases">
        <authorList>
            <person name="Gilroy R."/>
        </authorList>
    </citation>
    <scope>NUCLEOTIDE SEQUENCE</scope>
    <source>
        <strain evidence="2">ChiHecec2B26-709</strain>
    </source>
</reference>
<accession>A0A9D1GPS2</accession>
<proteinExistence type="predicted"/>
<dbReference type="AlphaFoldDB" id="A0A9D1GPS2"/>
<protein>
    <submittedName>
        <fullName evidence="2">Uncharacterized protein</fullName>
    </submittedName>
</protein>
<evidence type="ECO:0000256" key="1">
    <source>
        <dbReference type="SAM" id="Coils"/>
    </source>
</evidence>
<gene>
    <name evidence="2" type="ORF">IAC35_07380</name>
</gene>
<name>A0A9D1GPS2_9BACT</name>
<organism evidence="2 3">
    <name type="scientific">Candidatus Cryptobacteroides merdipullorum</name>
    <dbReference type="NCBI Taxonomy" id="2840771"/>
    <lineage>
        <taxon>Bacteria</taxon>
        <taxon>Pseudomonadati</taxon>
        <taxon>Bacteroidota</taxon>
        <taxon>Bacteroidia</taxon>
        <taxon>Bacteroidales</taxon>
        <taxon>Candidatus Cryptobacteroides</taxon>
    </lineage>
</organism>
<sequence>MLEKLKADISMLVAMYEKERLKAESLSRILADREAELENYKAEVRKCKEQITGLNLQIDNLRLGKAFAGKGEGAVDGIIKEIDECIRLLEN</sequence>
<evidence type="ECO:0000313" key="2">
    <source>
        <dbReference type="EMBL" id="HIT47659.1"/>
    </source>
</evidence>
<dbReference type="Proteomes" id="UP000886881">
    <property type="component" value="Unassembled WGS sequence"/>
</dbReference>
<dbReference type="EMBL" id="DVLC01000133">
    <property type="protein sequence ID" value="HIT47659.1"/>
    <property type="molecule type" value="Genomic_DNA"/>
</dbReference>
<comment type="caution">
    <text evidence="2">The sequence shown here is derived from an EMBL/GenBank/DDBJ whole genome shotgun (WGS) entry which is preliminary data.</text>
</comment>
<evidence type="ECO:0000313" key="3">
    <source>
        <dbReference type="Proteomes" id="UP000886881"/>
    </source>
</evidence>
<reference evidence="2" key="2">
    <citation type="journal article" date="2021" name="PeerJ">
        <title>Extensive microbial diversity within the chicken gut microbiome revealed by metagenomics and culture.</title>
        <authorList>
            <person name="Gilroy R."/>
            <person name="Ravi A."/>
            <person name="Getino M."/>
            <person name="Pursley I."/>
            <person name="Horton D.L."/>
            <person name="Alikhan N.F."/>
            <person name="Baker D."/>
            <person name="Gharbi K."/>
            <person name="Hall N."/>
            <person name="Watson M."/>
            <person name="Adriaenssens E.M."/>
            <person name="Foster-Nyarko E."/>
            <person name="Jarju S."/>
            <person name="Secka A."/>
            <person name="Antonio M."/>
            <person name="Oren A."/>
            <person name="Chaudhuri R.R."/>
            <person name="La Ragione R."/>
            <person name="Hildebrand F."/>
            <person name="Pallen M.J."/>
        </authorList>
    </citation>
    <scope>NUCLEOTIDE SEQUENCE</scope>
    <source>
        <strain evidence="2">ChiHecec2B26-709</strain>
    </source>
</reference>